<dbReference type="AlphaFoldDB" id="A0A0N4X7Q1"/>
<dbReference type="InterPro" id="IPR050300">
    <property type="entry name" value="GDXG_lipolytic_enzyme"/>
</dbReference>
<reference evidence="4 5" key="2">
    <citation type="submission" date="2018-11" db="EMBL/GenBank/DDBJ databases">
        <authorList>
            <consortium name="Pathogen Informatics"/>
        </authorList>
    </citation>
    <scope>NUCLEOTIDE SEQUENCE [LARGE SCALE GENOMIC DNA]</scope>
    <source>
        <strain evidence="4 5">MHpl1</strain>
    </source>
</reference>
<feature type="signal peptide" evidence="2">
    <location>
        <begin position="1"/>
        <end position="17"/>
    </location>
</feature>
<feature type="domain" description="Alpha/beta hydrolase fold-3" evidence="3">
    <location>
        <begin position="106"/>
        <end position="173"/>
    </location>
</feature>
<dbReference type="STRING" id="6290.A0A0N4X7Q1"/>
<evidence type="ECO:0000313" key="6">
    <source>
        <dbReference type="WBParaSite" id="HPLM_0002039301-mRNA-1"/>
    </source>
</evidence>
<dbReference type="PANTHER" id="PTHR48081">
    <property type="entry name" value="AB HYDROLASE SUPERFAMILY PROTEIN C4A8.06C"/>
    <property type="match status" value="1"/>
</dbReference>
<evidence type="ECO:0000313" key="4">
    <source>
        <dbReference type="EMBL" id="VDO83487.1"/>
    </source>
</evidence>
<dbReference type="InterPro" id="IPR013094">
    <property type="entry name" value="AB_hydrolase_3"/>
</dbReference>
<dbReference type="WBParaSite" id="HPLM_0002039301-mRNA-1">
    <property type="protein sequence ID" value="HPLM_0002039301-mRNA-1"/>
    <property type="gene ID" value="HPLM_0002039301"/>
</dbReference>
<name>A0A0N4X7Q1_HAEPC</name>
<sequence>MVLQCQVLIYPVIHVFGFCLPSYQEYYENYNGSAILSPIEMARIMLLYLDMPATKRNVELLTAGHHIPDKLRASEEFRDLNSNNSNSTLHEQLHVKVAEPDEDEKIQLQAFATKGSDPDVSPLFGVRDDLPPALVVSAEFDVLRDEAIQYAKKLQKEKVPCEWKHYKTACHGVCSIPRSSVKRDIIADVCSFLKTHL</sequence>
<dbReference type="Gene3D" id="3.40.50.1820">
    <property type="entry name" value="alpha/beta hydrolase"/>
    <property type="match status" value="1"/>
</dbReference>
<feature type="chain" id="PRO_5043124371" evidence="2">
    <location>
        <begin position="18"/>
        <end position="197"/>
    </location>
</feature>
<gene>
    <name evidence="4" type="ORF">HPLM_LOCUS20385</name>
</gene>
<dbReference type="SUPFAM" id="SSF53474">
    <property type="entry name" value="alpha/beta-Hydrolases"/>
    <property type="match status" value="1"/>
</dbReference>
<evidence type="ECO:0000259" key="3">
    <source>
        <dbReference type="Pfam" id="PF07859"/>
    </source>
</evidence>
<dbReference type="OrthoDB" id="408631at2759"/>
<protein>
    <submittedName>
        <fullName evidence="6">Abhydrolase_3 domain-containing protein</fullName>
    </submittedName>
</protein>
<evidence type="ECO:0000313" key="5">
    <source>
        <dbReference type="Proteomes" id="UP000268014"/>
    </source>
</evidence>
<proteinExistence type="predicted"/>
<keyword evidence="2" id="KW-0732">Signal</keyword>
<organism evidence="6">
    <name type="scientific">Haemonchus placei</name>
    <name type="common">Barber's pole worm</name>
    <dbReference type="NCBI Taxonomy" id="6290"/>
    <lineage>
        <taxon>Eukaryota</taxon>
        <taxon>Metazoa</taxon>
        <taxon>Ecdysozoa</taxon>
        <taxon>Nematoda</taxon>
        <taxon>Chromadorea</taxon>
        <taxon>Rhabditida</taxon>
        <taxon>Rhabditina</taxon>
        <taxon>Rhabditomorpha</taxon>
        <taxon>Strongyloidea</taxon>
        <taxon>Trichostrongylidae</taxon>
        <taxon>Haemonchus</taxon>
    </lineage>
</organism>
<evidence type="ECO:0000256" key="2">
    <source>
        <dbReference type="SAM" id="SignalP"/>
    </source>
</evidence>
<reference evidence="6" key="1">
    <citation type="submission" date="2017-02" db="UniProtKB">
        <authorList>
            <consortium name="WormBaseParasite"/>
        </authorList>
    </citation>
    <scope>IDENTIFICATION</scope>
</reference>
<dbReference type="Proteomes" id="UP000268014">
    <property type="component" value="Unassembled WGS sequence"/>
</dbReference>
<dbReference type="PANTHER" id="PTHR48081:SF8">
    <property type="entry name" value="ALPHA_BETA HYDROLASE FOLD-3 DOMAIN-CONTAINING PROTEIN-RELATED"/>
    <property type="match status" value="1"/>
</dbReference>
<dbReference type="InterPro" id="IPR029058">
    <property type="entry name" value="AB_hydrolase_fold"/>
</dbReference>
<dbReference type="Pfam" id="PF07859">
    <property type="entry name" value="Abhydrolase_3"/>
    <property type="match status" value="1"/>
</dbReference>
<dbReference type="EMBL" id="UZAF01022162">
    <property type="protein sequence ID" value="VDO83487.1"/>
    <property type="molecule type" value="Genomic_DNA"/>
</dbReference>
<dbReference type="GO" id="GO:0016787">
    <property type="term" value="F:hydrolase activity"/>
    <property type="evidence" value="ECO:0007669"/>
    <property type="project" value="UniProtKB-KW"/>
</dbReference>
<keyword evidence="1" id="KW-0378">Hydrolase</keyword>
<accession>A0A0N4X7Q1</accession>
<keyword evidence="5" id="KW-1185">Reference proteome</keyword>
<evidence type="ECO:0000256" key="1">
    <source>
        <dbReference type="ARBA" id="ARBA00022801"/>
    </source>
</evidence>